<evidence type="ECO:0000313" key="2">
    <source>
        <dbReference type="Proteomes" id="UP001054837"/>
    </source>
</evidence>
<proteinExistence type="predicted"/>
<sequence length="101" mass="11308">MFTEIKLFLLDALGNTIVSIQDEFWRDCANSKPFLFVLPKSKLMSNQSLYLPGAGDVLTVQCDSAISTGIVMEAIEKLYLGRCGDSKQRQLMLTALMMKRV</sequence>
<name>A0AAV4UE49_9ARAC</name>
<evidence type="ECO:0000313" key="1">
    <source>
        <dbReference type="EMBL" id="GIY56000.1"/>
    </source>
</evidence>
<protein>
    <submittedName>
        <fullName evidence="1">Uncharacterized protein</fullName>
    </submittedName>
</protein>
<dbReference type="AlphaFoldDB" id="A0AAV4UE49"/>
<dbReference type="EMBL" id="BPLQ01011151">
    <property type="protein sequence ID" value="GIY56000.1"/>
    <property type="molecule type" value="Genomic_DNA"/>
</dbReference>
<reference evidence="1 2" key="1">
    <citation type="submission" date="2021-06" db="EMBL/GenBank/DDBJ databases">
        <title>Caerostris darwini draft genome.</title>
        <authorList>
            <person name="Kono N."/>
            <person name="Arakawa K."/>
        </authorList>
    </citation>
    <scope>NUCLEOTIDE SEQUENCE [LARGE SCALE GENOMIC DNA]</scope>
</reference>
<organism evidence="1 2">
    <name type="scientific">Caerostris darwini</name>
    <dbReference type="NCBI Taxonomy" id="1538125"/>
    <lineage>
        <taxon>Eukaryota</taxon>
        <taxon>Metazoa</taxon>
        <taxon>Ecdysozoa</taxon>
        <taxon>Arthropoda</taxon>
        <taxon>Chelicerata</taxon>
        <taxon>Arachnida</taxon>
        <taxon>Araneae</taxon>
        <taxon>Araneomorphae</taxon>
        <taxon>Entelegynae</taxon>
        <taxon>Araneoidea</taxon>
        <taxon>Araneidae</taxon>
        <taxon>Caerostris</taxon>
    </lineage>
</organism>
<gene>
    <name evidence="1" type="ORF">CDAR_516921</name>
</gene>
<keyword evidence="2" id="KW-1185">Reference proteome</keyword>
<comment type="caution">
    <text evidence="1">The sequence shown here is derived from an EMBL/GenBank/DDBJ whole genome shotgun (WGS) entry which is preliminary data.</text>
</comment>
<accession>A0AAV4UE49</accession>
<dbReference type="Proteomes" id="UP001054837">
    <property type="component" value="Unassembled WGS sequence"/>
</dbReference>